<dbReference type="Proteomes" id="UP001147653">
    <property type="component" value="Unassembled WGS sequence"/>
</dbReference>
<dbReference type="Gene3D" id="2.60.40.1260">
    <property type="entry name" value="Lamin Tail domain"/>
    <property type="match status" value="1"/>
</dbReference>
<feature type="domain" description="LTD" evidence="3">
    <location>
        <begin position="20"/>
        <end position="114"/>
    </location>
</feature>
<dbReference type="AlphaFoldDB" id="A0A9X3N9W6"/>
<evidence type="ECO:0000256" key="2">
    <source>
        <dbReference type="SAM" id="SignalP"/>
    </source>
</evidence>
<dbReference type="Pfam" id="PF00932">
    <property type="entry name" value="LTD"/>
    <property type="match status" value="1"/>
</dbReference>
<evidence type="ECO:0000256" key="1">
    <source>
        <dbReference type="SAM" id="MobiDB-lite"/>
    </source>
</evidence>
<keyword evidence="2" id="KW-0732">Signal</keyword>
<dbReference type="SUPFAM" id="SSF74853">
    <property type="entry name" value="Lamin A/C globular tail domain"/>
    <property type="match status" value="1"/>
</dbReference>
<dbReference type="InterPro" id="IPR036415">
    <property type="entry name" value="Lamin_tail_dom_sf"/>
</dbReference>
<feature type="signal peptide" evidence="2">
    <location>
        <begin position="1"/>
        <end position="26"/>
    </location>
</feature>
<feature type="chain" id="PRO_5040989640" evidence="2">
    <location>
        <begin position="27"/>
        <end position="604"/>
    </location>
</feature>
<dbReference type="InterPro" id="IPR001322">
    <property type="entry name" value="Lamin_tail_dom"/>
</dbReference>
<organism evidence="4 5">
    <name type="scientific">Solirubrobacter phytolaccae</name>
    <dbReference type="NCBI Taxonomy" id="1404360"/>
    <lineage>
        <taxon>Bacteria</taxon>
        <taxon>Bacillati</taxon>
        <taxon>Actinomycetota</taxon>
        <taxon>Thermoleophilia</taxon>
        <taxon>Solirubrobacterales</taxon>
        <taxon>Solirubrobacteraceae</taxon>
        <taxon>Solirubrobacter</taxon>
    </lineage>
</organism>
<protein>
    <submittedName>
        <fullName evidence="4">Lamin tail domain-containing protein</fullName>
    </submittedName>
</protein>
<gene>
    <name evidence="4" type="ORF">OJ997_18000</name>
</gene>
<proteinExistence type="predicted"/>
<evidence type="ECO:0000313" key="5">
    <source>
        <dbReference type="Proteomes" id="UP001147653"/>
    </source>
</evidence>
<dbReference type="RefSeq" id="WP_270026567.1">
    <property type="nucleotide sequence ID" value="NZ_JAPDDP010000032.1"/>
</dbReference>
<keyword evidence="5" id="KW-1185">Reference proteome</keyword>
<dbReference type="Pfam" id="PF13449">
    <property type="entry name" value="Phytase-like"/>
    <property type="match status" value="1"/>
</dbReference>
<feature type="compositionally biased region" description="Pro residues" evidence="1">
    <location>
        <begin position="463"/>
        <end position="490"/>
    </location>
</feature>
<comment type="caution">
    <text evidence="4">The sequence shown here is derived from an EMBL/GenBank/DDBJ whole genome shotgun (WGS) entry which is preliminary data.</text>
</comment>
<sequence length="604" mass="62600">MSSWSATVATLAAAAVCGLGAATAQAAIVINEVESEGTADFIELKNTGAATDIGGWVLKDSNNGNTFTVPAGTTLPAGGYFVAFPGFGLGSSDQARLFTPADLVTPIDSYTWTEHAITTYGRCPDGTGAFSWTNRPTQGAANDCPAPAATWPGGVSIADADDLAVFSSNLSGIAYQPGANGARGVLWAVQNGPSTLYRLVHDGSKWVRDTAGGWGFGKQLVYPSGLGVPDAEGITLVASDPNAVYVSTERNDSGGDSTISRPAVLRYDTTGAGTTLTATNDWNLTADLPGLDANSGLEAIAWVPDTLLVSKGFVDESTGGKYDPAAYPGHGSGLFFVGVEQDGKVIAYALTTAGAYRRIATIASGFPAVMALEYEPETTHLWAACDNSCDGRTATLDIDGTGRFVVTNTFARPAGMSNLNNEGFAIAPQSECVAGFKPVFYTDDSGSGGHAIRTGTLTCTVPSPDPDPTPTPTPQPTTPTPTPTPTPPAPVVDRTAPSLKLALRVTKTGSFAVRRTGKLQVTLTLGERADLTFTATARKNSKARARSIYKSTRKGVKAGTTKLTVTLTKRVRTALRKGETVTLTLQARDAAGNAVTKRASVKVP</sequence>
<evidence type="ECO:0000259" key="3">
    <source>
        <dbReference type="PROSITE" id="PS51841"/>
    </source>
</evidence>
<dbReference type="InterPro" id="IPR027372">
    <property type="entry name" value="Phytase-like_dom"/>
</dbReference>
<evidence type="ECO:0000313" key="4">
    <source>
        <dbReference type="EMBL" id="MDA0182204.1"/>
    </source>
</evidence>
<feature type="region of interest" description="Disordered" evidence="1">
    <location>
        <begin position="451"/>
        <end position="493"/>
    </location>
</feature>
<name>A0A9X3N9W6_9ACTN</name>
<dbReference type="PROSITE" id="PS51841">
    <property type="entry name" value="LTD"/>
    <property type="match status" value="1"/>
</dbReference>
<dbReference type="EMBL" id="JAPDDP010000032">
    <property type="protein sequence ID" value="MDA0182204.1"/>
    <property type="molecule type" value="Genomic_DNA"/>
</dbReference>
<accession>A0A9X3N9W6</accession>
<reference evidence="4" key="1">
    <citation type="submission" date="2022-10" db="EMBL/GenBank/DDBJ databases">
        <title>The WGS of Solirubrobacter phytolaccae KCTC 29190.</title>
        <authorList>
            <person name="Jiang Z."/>
        </authorList>
    </citation>
    <scope>NUCLEOTIDE SEQUENCE</scope>
    <source>
        <strain evidence="4">KCTC 29190</strain>
    </source>
</reference>